<name>A0ABR5AS80_BACBA</name>
<dbReference type="InterPro" id="IPR027393">
    <property type="entry name" value="Virus_scaffolding_prot_C"/>
</dbReference>
<dbReference type="Pfam" id="PF08858">
    <property type="entry name" value="IDEAL"/>
    <property type="match status" value="1"/>
</dbReference>
<comment type="caution">
    <text evidence="2">The sequence shown here is derived from an EMBL/GenBank/DDBJ whole genome shotgun (WGS) entry which is preliminary data.</text>
</comment>
<keyword evidence="3" id="KW-1185">Reference proteome</keyword>
<dbReference type="Proteomes" id="UP000031982">
    <property type="component" value="Unassembled WGS sequence"/>
</dbReference>
<feature type="domain" description="IDEAL" evidence="1">
    <location>
        <begin position="78"/>
        <end position="114"/>
    </location>
</feature>
<sequence>MKRLGSKREAAAEVILLKNNFLNILKVLVDYFRGITYNKKKVSEVMKMENNNYFAEMMKSPMPREQVKNATAAYIDNLLNDILFKQEKQKLMKAIDQSLDEGNRQSFIELSAQLNELEKQFKNN</sequence>
<evidence type="ECO:0000313" key="3">
    <source>
        <dbReference type="Proteomes" id="UP000031982"/>
    </source>
</evidence>
<reference evidence="2 3" key="1">
    <citation type="submission" date="2015-01" db="EMBL/GenBank/DDBJ databases">
        <title>Genome Assembly of Bacillus badius MTCC 1458.</title>
        <authorList>
            <person name="Verma A."/>
            <person name="Khatri I."/>
            <person name="Mual P."/>
            <person name="Subramanian S."/>
            <person name="Krishnamurthi S."/>
        </authorList>
    </citation>
    <scope>NUCLEOTIDE SEQUENCE [LARGE SCALE GENOMIC DNA]</scope>
    <source>
        <strain evidence="2 3">MTCC 1458</strain>
    </source>
</reference>
<accession>A0ABR5AS80</accession>
<evidence type="ECO:0000313" key="2">
    <source>
        <dbReference type="EMBL" id="KIL77612.1"/>
    </source>
</evidence>
<gene>
    <name evidence="2" type="ORF">SD77_1285</name>
</gene>
<organism evidence="2 3">
    <name type="scientific">Bacillus badius</name>
    <dbReference type="NCBI Taxonomy" id="1455"/>
    <lineage>
        <taxon>Bacteria</taxon>
        <taxon>Bacillati</taxon>
        <taxon>Bacillota</taxon>
        <taxon>Bacilli</taxon>
        <taxon>Bacillales</taxon>
        <taxon>Bacillaceae</taxon>
        <taxon>Pseudobacillus</taxon>
    </lineage>
</organism>
<protein>
    <recommendedName>
        <fullName evidence="1">IDEAL domain-containing protein</fullName>
    </recommendedName>
</protein>
<evidence type="ECO:0000259" key="1">
    <source>
        <dbReference type="SMART" id="SM00914"/>
    </source>
</evidence>
<dbReference type="SMART" id="SM00914">
    <property type="entry name" value="IDEAL"/>
    <property type="match status" value="1"/>
</dbReference>
<proteinExistence type="predicted"/>
<dbReference type="Gene3D" id="4.10.810.10">
    <property type="entry name" value="Virus Scaffolding Protein, Chain A"/>
    <property type="match status" value="1"/>
</dbReference>
<dbReference type="EMBL" id="JXLP01000013">
    <property type="protein sequence ID" value="KIL77612.1"/>
    <property type="molecule type" value="Genomic_DNA"/>
</dbReference>
<dbReference type="InterPro" id="IPR014957">
    <property type="entry name" value="IDEAL_dom"/>
</dbReference>